<comment type="caution">
    <text evidence="1">The sequence shown here is derived from an EMBL/GenBank/DDBJ whole genome shotgun (WGS) entry which is preliminary data.</text>
</comment>
<evidence type="ECO:0000313" key="2">
    <source>
        <dbReference type="Proteomes" id="UP000694240"/>
    </source>
</evidence>
<reference evidence="1 2" key="1">
    <citation type="submission" date="2020-12" db="EMBL/GenBank/DDBJ databases">
        <title>Concerted genomic and epigenomic changes stabilize Arabidopsis allopolyploids.</title>
        <authorList>
            <person name="Chen Z."/>
        </authorList>
    </citation>
    <scope>NUCLEOTIDE SEQUENCE [LARGE SCALE GENOMIC DNA]</scope>
    <source>
        <strain evidence="1">Allo738</strain>
        <tissue evidence="1">Leaf</tissue>
    </source>
</reference>
<evidence type="ECO:0000313" key="1">
    <source>
        <dbReference type="EMBL" id="KAG7549412.1"/>
    </source>
</evidence>
<keyword evidence="2" id="KW-1185">Reference proteome</keyword>
<dbReference type="AlphaFoldDB" id="A0A8T1YTG8"/>
<dbReference type="EMBL" id="JAEFBK010000011">
    <property type="protein sequence ID" value="KAG7549412.1"/>
    <property type="molecule type" value="Genomic_DNA"/>
</dbReference>
<proteinExistence type="predicted"/>
<dbReference type="Proteomes" id="UP000694240">
    <property type="component" value="Chromosome 11"/>
</dbReference>
<protein>
    <submittedName>
        <fullName evidence="1">Uncharacterized protein</fullName>
    </submittedName>
</protein>
<organism evidence="1 2">
    <name type="scientific">Arabidopsis thaliana x Arabidopsis arenosa</name>
    <dbReference type="NCBI Taxonomy" id="1240361"/>
    <lineage>
        <taxon>Eukaryota</taxon>
        <taxon>Viridiplantae</taxon>
        <taxon>Streptophyta</taxon>
        <taxon>Embryophyta</taxon>
        <taxon>Tracheophyta</taxon>
        <taxon>Spermatophyta</taxon>
        <taxon>Magnoliopsida</taxon>
        <taxon>eudicotyledons</taxon>
        <taxon>Gunneridae</taxon>
        <taxon>Pentapetalae</taxon>
        <taxon>rosids</taxon>
        <taxon>malvids</taxon>
        <taxon>Brassicales</taxon>
        <taxon>Brassicaceae</taxon>
        <taxon>Camelineae</taxon>
        <taxon>Arabidopsis</taxon>
    </lineage>
</organism>
<sequence>MAKKGEHSGAKEVKLAKPKISMSDLTFVIYVTTEEKMLALKKLGAELEFGSNDRFHIQVENLSHLGMSKSSMAGVNIKCEVIYKDDWEEDDDVIIVDARRPLDTNFGWLNNDLVTPKGYILNRGLVADITVSFKSGLFDKIDLQIFHQGEGRYFSLDDTLTYLQCFFLSKI</sequence>
<accession>A0A8T1YTG8</accession>
<gene>
    <name evidence="1" type="ORF">ISN45_Aa06g003080</name>
</gene>
<name>A0A8T1YTG8_9BRAS</name>